<dbReference type="InterPro" id="IPR001789">
    <property type="entry name" value="Sig_transdc_resp-reg_receiver"/>
</dbReference>
<dbReference type="SMART" id="SM00448">
    <property type="entry name" value="REC"/>
    <property type="match status" value="1"/>
</dbReference>
<evidence type="ECO:0000313" key="4">
    <source>
        <dbReference type="EMBL" id="PDW04386.1"/>
    </source>
</evidence>
<dbReference type="Pfam" id="PF00072">
    <property type="entry name" value="Response_reg"/>
    <property type="match status" value="1"/>
</dbReference>
<dbReference type="InterPro" id="IPR050595">
    <property type="entry name" value="Bact_response_regulator"/>
</dbReference>
<dbReference type="EMBL" id="NQWI01000010">
    <property type="protein sequence ID" value="PDW04386.1"/>
    <property type="molecule type" value="Genomic_DNA"/>
</dbReference>
<dbReference type="PANTHER" id="PTHR44591:SF3">
    <property type="entry name" value="RESPONSE REGULATORY DOMAIN-CONTAINING PROTEIN"/>
    <property type="match status" value="1"/>
</dbReference>
<gene>
    <name evidence="4" type="ORF">CJ255_03735</name>
</gene>
<dbReference type="PROSITE" id="PS50110">
    <property type="entry name" value="RESPONSE_REGULATORY"/>
    <property type="match status" value="1"/>
</dbReference>
<evidence type="ECO:0000256" key="1">
    <source>
        <dbReference type="ARBA" id="ARBA00022553"/>
    </source>
</evidence>
<dbReference type="AlphaFoldDB" id="A0A2A6RN87"/>
<reference evidence="5" key="1">
    <citation type="submission" date="2017-08" db="EMBL/GenBank/DDBJ databases">
        <authorList>
            <person name="Grouzdev D.S."/>
            <person name="Gaisin V.A."/>
            <person name="Rysina M.S."/>
            <person name="Gorlenko V.M."/>
        </authorList>
    </citation>
    <scope>NUCLEOTIDE SEQUENCE [LARGE SCALE GENOMIC DNA]</scope>
    <source>
        <strain evidence="5">Kir15-3F</strain>
    </source>
</reference>
<evidence type="ECO:0000256" key="2">
    <source>
        <dbReference type="PROSITE-ProRule" id="PRU00169"/>
    </source>
</evidence>
<dbReference type="PANTHER" id="PTHR44591">
    <property type="entry name" value="STRESS RESPONSE REGULATOR PROTEIN 1"/>
    <property type="match status" value="1"/>
</dbReference>
<dbReference type="Proteomes" id="UP000220527">
    <property type="component" value="Unassembled WGS sequence"/>
</dbReference>
<accession>A0A2A6RN87</accession>
<evidence type="ECO:0000313" key="5">
    <source>
        <dbReference type="Proteomes" id="UP000220527"/>
    </source>
</evidence>
<dbReference type="OrthoDB" id="9802066at2"/>
<organism evidence="4 5">
    <name type="scientific">Candidatus Viridilinea mediisalina</name>
    <dbReference type="NCBI Taxonomy" id="2024553"/>
    <lineage>
        <taxon>Bacteria</taxon>
        <taxon>Bacillati</taxon>
        <taxon>Chloroflexota</taxon>
        <taxon>Chloroflexia</taxon>
        <taxon>Chloroflexales</taxon>
        <taxon>Chloroflexineae</taxon>
        <taxon>Oscillochloridaceae</taxon>
        <taxon>Candidatus Viridilinea</taxon>
    </lineage>
</organism>
<keyword evidence="1 2" id="KW-0597">Phosphoprotein</keyword>
<sequence length="121" mass="13818">MEYIHAMRVLLVDDEAEVRSYFVRALQRLRPELEVVEAADGREALDYFLHMPFDLVLSDQRMPRMSGIDLLREVRTHSAVPFVMISSDRYAEGEALHEGASEYLSKPIGLHVLGAVLGRYL</sequence>
<keyword evidence="5" id="KW-1185">Reference proteome</keyword>
<proteinExistence type="predicted"/>
<name>A0A2A6RN87_9CHLR</name>
<dbReference type="Gene3D" id="3.40.50.2300">
    <property type="match status" value="1"/>
</dbReference>
<dbReference type="InterPro" id="IPR011006">
    <property type="entry name" value="CheY-like_superfamily"/>
</dbReference>
<protein>
    <recommendedName>
        <fullName evidence="3">Response regulatory domain-containing protein</fullName>
    </recommendedName>
</protein>
<feature type="modified residue" description="4-aspartylphosphate" evidence="2">
    <location>
        <position position="59"/>
    </location>
</feature>
<feature type="domain" description="Response regulatory" evidence="3">
    <location>
        <begin position="8"/>
        <end position="121"/>
    </location>
</feature>
<dbReference type="GO" id="GO:0000160">
    <property type="term" value="P:phosphorelay signal transduction system"/>
    <property type="evidence" value="ECO:0007669"/>
    <property type="project" value="InterPro"/>
</dbReference>
<evidence type="ECO:0000259" key="3">
    <source>
        <dbReference type="PROSITE" id="PS50110"/>
    </source>
</evidence>
<comment type="caution">
    <text evidence="4">The sequence shown here is derived from an EMBL/GenBank/DDBJ whole genome shotgun (WGS) entry which is preliminary data.</text>
</comment>
<dbReference type="SUPFAM" id="SSF52172">
    <property type="entry name" value="CheY-like"/>
    <property type="match status" value="1"/>
</dbReference>